<keyword evidence="2" id="KW-1185">Reference proteome</keyword>
<organism evidence="1 2">
    <name type="scientific">Nephila pilipes</name>
    <name type="common">Giant wood spider</name>
    <name type="synonym">Nephila maculata</name>
    <dbReference type="NCBI Taxonomy" id="299642"/>
    <lineage>
        <taxon>Eukaryota</taxon>
        <taxon>Metazoa</taxon>
        <taxon>Ecdysozoa</taxon>
        <taxon>Arthropoda</taxon>
        <taxon>Chelicerata</taxon>
        <taxon>Arachnida</taxon>
        <taxon>Araneae</taxon>
        <taxon>Araneomorphae</taxon>
        <taxon>Entelegynae</taxon>
        <taxon>Araneoidea</taxon>
        <taxon>Nephilidae</taxon>
        <taxon>Nephila</taxon>
    </lineage>
</organism>
<gene>
    <name evidence="1" type="primary">AVEN_124050_1</name>
    <name evidence="1" type="ORF">NPIL_511491</name>
</gene>
<sequence>MEIHCEISALYGSHALSRSRIVKGGQQCKDVRTDLTNEEIQRRSKTLSTLDLEDIILRYRESIVHIAQKWRTFVDSANSIAHHQLDYHILCSRRVPYSLSSEYKDASLVASLEFFQCYSAEGTDFISRIISGDEKWMHYFAPETKQASMEWRHT</sequence>
<evidence type="ECO:0000313" key="1">
    <source>
        <dbReference type="EMBL" id="GFS86677.1"/>
    </source>
</evidence>
<dbReference type="EMBL" id="BMAW01098809">
    <property type="protein sequence ID" value="GFS86677.1"/>
    <property type="molecule type" value="Genomic_DNA"/>
</dbReference>
<dbReference type="Proteomes" id="UP000887013">
    <property type="component" value="Unassembled WGS sequence"/>
</dbReference>
<accession>A0A8X6T831</accession>
<name>A0A8X6T831_NEPPI</name>
<evidence type="ECO:0000313" key="2">
    <source>
        <dbReference type="Proteomes" id="UP000887013"/>
    </source>
</evidence>
<dbReference type="PANTHER" id="PTHR46060:SF1">
    <property type="entry name" value="MARINER MOS1 TRANSPOSASE-LIKE PROTEIN"/>
    <property type="match status" value="1"/>
</dbReference>
<dbReference type="OrthoDB" id="6418447at2759"/>
<proteinExistence type="predicted"/>
<protein>
    <submittedName>
        <fullName evidence="1">Uncharacterized protein</fullName>
    </submittedName>
</protein>
<dbReference type="AlphaFoldDB" id="A0A8X6T831"/>
<dbReference type="PANTHER" id="PTHR46060">
    <property type="entry name" value="MARINER MOS1 TRANSPOSASE-LIKE PROTEIN"/>
    <property type="match status" value="1"/>
</dbReference>
<reference evidence="1" key="1">
    <citation type="submission" date="2020-08" db="EMBL/GenBank/DDBJ databases">
        <title>Multicomponent nature underlies the extraordinary mechanical properties of spider dragline silk.</title>
        <authorList>
            <person name="Kono N."/>
            <person name="Nakamura H."/>
            <person name="Mori M."/>
            <person name="Yoshida Y."/>
            <person name="Ohtoshi R."/>
            <person name="Malay A.D."/>
            <person name="Moran D.A.P."/>
            <person name="Tomita M."/>
            <person name="Numata K."/>
            <person name="Arakawa K."/>
        </authorList>
    </citation>
    <scope>NUCLEOTIDE SEQUENCE</scope>
</reference>
<dbReference type="InterPro" id="IPR052709">
    <property type="entry name" value="Transposase-MT_Hybrid"/>
</dbReference>
<comment type="caution">
    <text evidence="1">The sequence shown here is derived from an EMBL/GenBank/DDBJ whole genome shotgun (WGS) entry which is preliminary data.</text>
</comment>